<comment type="similarity">
    <text evidence="3 8">Belongs to the DHNA family.</text>
</comment>
<gene>
    <name evidence="11" type="ORF">TEA_024017</name>
</gene>
<evidence type="ECO:0000256" key="4">
    <source>
        <dbReference type="ARBA" id="ARBA00022909"/>
    </source>
</evidence>
<dbReference type="PANTHER" id="PTHR42844:SF1">
    <property type="entry name" value="DIHYDRONEOPTERIN ALDOLASE 1-RELATED"/>
    <property type="match status" value="1"/>
</dbReference>
<proteinExistence type="inferred from homology"/>
<comment type="pathway">
    <text evidence="2 8">Cofactor biosynthesis; tetrahydrofolate biosynthesis; 2-amino-4-hydroxy-6-hydroxymethyl-7,8-dihydropteridine diphosphate from 7,8-dihydroneopterin triphosphate: step 3/4.</text>
</comment>
<evidence type="ECO:0000256" key="2">
    <source>
        <dbReference type="ARBA" id="ARBA00005013"/>
    </source>
</evidence>
<feature type="compositionally biased region" description="Basic residues" evidence="9">
    <location>
        <begin position="264"/>
        <end position="274"/>
    </location>
</feature>
<evidence type="ECO:0000256" key="3">
    <source>
        <dbReference type="ARBA" id="ARBA00005708"/>
    </source>
</evidence>
<name>A0A4S4EEV0_CAMSN</name>
<evidence type="ECO:0000256" key="5">
    <source>
        <dbReference type="ARBA" id="ARBA00023239"/>
    </source>
</evidence>
<evidence type="ECO:0000256" key="9">
    <source>
        <dbReference type="SAM" id="MobiDB-lite"/>
    </source>
</evidence>
<dbReference type="Gene3D" id="3.30.1130.10">
    <property type="match status" value="1"/>
</dbReference>
<feature type="region of interest" description="Disordered" evidence="9">
    <location>
        <begin position="256"/>
        <end position="307"/>
    </location>
</feature>
<dbReference type="Proteomes" id="UP000306102">
    <property type="component" value="Unassembled WGS sequence"/>
</dbReference>
<protein>
    <recommendedName>
        <fullName evidence="8">7,8-dihydroneopterin aldolase</fullName>
        <ecNumber evidence="8">4.1.2.25</ecNumber>
    </recommendedName>
</protein>
<dbReference type="FunFam" id="3.30.1130.10:FF:000003">
    <property type="entry name" value="7,8-dihydroneopterin aldolase"/>
    <property type="match status" value="1"/>
</dbReference>
<keyword evidence="5 8" id="KW-0456">Lyase</keyword>
<dbReference type="Pfam" id="PF02152">
    <property type="entry name" value="FolB"/>
    <property type="match status" value="1"/>
</dbReference>
<dbReference type="SMART" id="SM00905">
    <property type="entry name" value="FolB"/>
    <property type="match status" value="1"/>
</dbReference>
<comment type="catalytic activity">
    <reaction evidence="1 8">
        <text>7,8-dihydroneopterin = 6-hydroxymethyl-7,8-dihydropterin + glycolaldehyde</text>
        <dbReference type="Rhea" id="RHEA:10540"/>
        <dbReference type="ChEBI" id="CHEBI:17001"/>
        <dbReference type="ChEBI" id="CHEBI:17071"/>
        <dbReference type="ChEBI" id="CHEBI:44841"/>
        <dbReference type="EC" id="4.1.2.25"/>
    </reaction>
</comment>
<evidence type="ECO:0000313" key="11">
    <source>
        <dbReference type="EMBL" id="THG14472.1"/>
    </source>
</evidence>
<evidence type="ECO:0000256" key="1">
    <source>
        <dbReference type="ARBA" id="ARBA00001353"/>
    </source>
</evidence>
<dbReference type="PANTHER" id="PTHR42844">
    <property type="entry name" value="DIHYDRONEOPTERIN ALDOLASE 1-RELATED"/>
    <property type="match status" value="1"/>
</dbReference>
<evidence type="ECO:0000259" key="10">
    <source>
        <dbReference type="SMART" id="SM00905"/>
    </source>
</evidence>
<dbReference type="EC" id="4.1.2.25" evidence="8"/>
<evidence type="ECO:0000313" key="12">
    <source>
        <dbReference type="Proteomes" id="UP000306102"/>
    </source>
</evidence>
<comment type="function">
    <text evidence="8">Catalyzes the conversion of 7,8-dihydroneopterin to 6-hydroxymethyl-7,8-dihydropterin.</text>
</comment>
<dbReference type="NCBIfam" id="TIGR00525">
    <property type="entry name" value="folB"/>
    <property type="match status" value="1"/>
</dbReference>
<dbReference type="EMBL" id="SDRB02005337">
    <property type="protein sequence ID" value="THG14472.1"/>
    <property type="molecule type" value="Genomic_DNA"/>
</dbReference>
<comment type="subunit">
    <text evidence="7">Homooctamer. Forms a hollow cylinder assembled from two ring-shaped tetramers.</text>
</comment>
<evidence type="ECO:0000256" key="6">
    <source>
        <dbReference type="ARBA" id="ARBA00055579"/>
    </source>
</evidence>
<evidence type="ECO:0000256" key="8">
    <source>
        <dbReference type="RuleBase" id="RU362079"/>
    </source>
</evidence>
<dbReference type="InterPro" id="IPR006156">
    <property type="entry name" value="Dihydroneopterin_aldolase"/>
</dbReference>
<keyword evidence="4 8" id="KW-0289">Folate biosynthesis</keyword>
<accession>A0A4S4EEV0</accession>
<dbReference type="GO" id="GO:0046654">
    <property type="term" value="P:tetrahydrofolate biosynthetic process"/>
    <property type="evidence" value="ECO:0007669"/>
    <property type="project" value="UniProtKB-UniRule"/>
</dbReference>
<evidence type="ECO:0000256" key="7">
    <source>
        <dbReference type="ARBA" id="ARBA00063311"/>
    </source>
</evidence>
<organism evidence="11 12">
    <name type="scientific">Camellia sinensis var. sinensis</name>
    <name type="common">China tea</name>
    <dbReference type="NCBI Taxonomy" id="542762"/>
    <lineage>
        <taxon>Eukaryota</taxon>
        <taxon>Viridiplantae</taxon>
        <taxon>Streptophyta</taxon>
        <taxon>Embryophyta</taxon>
        <taxon>Tracheophyta</taxon>
        <taxon>Spermatophyta</taxon>
        <taxon>Magnoliopsida</taxon>
        <taxon>eudicotyledons</taxon>
        <taxon>Gunneridae</taxon>
        <taxon>Pentapetalae</taxon>
        <taxon>asterids</taxon>
        <taxon>Ericales</taxon>
        <taxon>Theaceae</taxon>
        <taxon>Camellia</taxon>
    </lineage>
</organism>
<comment type="function">
    <text evidence="6">Catalyzes the conversion of 7,8-dihydroneopterin into 6-hydroxymethyl-7,8-dihydropterin, a biosynthetic precursor of the vitamin tetrahydrofolate. Can use L-threo-dihydroneopterin and D-erythro-dihydroneopterin as substrates for the formation of 6-hydroxymethyldihydropterin, but it can also catalyze the epimerization of carbon 2' of dihydroneopterin and dihydromonapterin.</text>
</comment>
<dbReference type="GO" id="GO:0005737">
    <property type="term" value="C:cytoplasm"/>
    <property type="evidence" value="ECO:0007669"/>
    <property type="project" value="TreeGrafter"/>
</dbReference>
<dbReference type="AlphaFoldDB" id="A0A4S4EEV0"/>
<dbReference type="GO" id="GO:0004150">
    <property type="term" value="F:dihydroneopterin aldolase activity"/>
    <property type="evidence" value="ECO:0007669"/>
    <property type="project" value="UniProtKB-UniRule"/>
</dbReference>
<dbReference type="UniPathway" id="UPA00077">
    <property type="reaction ID" value="UER00154"/>
</dbReference>
<dbReference type="GO" id="GO:0046656">
    <property type="term" value="P:folic acid biosynthetic process"/>
    <property type="evidence" value="ECO:0007669"/>
    <property type="project" value="UniProtKB-UniRule"/>
</dbReference>
<dbReference type="InterPro" id="IPR043133">
    <property type="entry name" value="GTP-CH-I_C/QueF"/>
</dbReference>
<reference evidence="11 12" key="1">
    <citation type="journal article" date="2018" name="Proc. Natl. Acad. Sci. U.S.A.">
        <title>Draft genome sequence of Camellia sinensis var. sinensis provides insights into the evolution of the tea genome and tea quality.</title>
        <authorList>
            <person name="Wei C."/>
            <person name="Yang H."/>
            <person name="Wang S."/>
            <person name="Zhao J."/>
            <person name="Liu C."/>
            <person name="Gao L."/>
            <person name="Xia E."/>
            <person name="Lu Y."/>
            <person name="Tai Y."/>
            <person name="She G."/>
            <person name="Sun J."/>
            <person name="Cao H."/>
            <person name="Tong W."/>
            <person name="Gao Q."/>
            <person name="Li Y."/>
            <person name="Deng W."/>
            <person name="Jiang X."/>
            <person name="Wang W."/>
            <person name="Chen Q."/>
            <person name="Zhang S."/>
            <person name="Li H."/>
            <person name="Wu J."/>
            <person name="Wang P."/>
            <person name="Li P."/>
            <person name="Shi C."/>
            <person name="Zheng F."/>
            <person name="Jian J."/>
            <person name="Huang B."/>
            <person name="Shan D."/>
            <person name="Shi M."/>
            <person name="Fang C."/>
            <person name="Yue Y."/>
            <person name="Li F."/>
            <person name="Li D."/>
            <person name="Wei S."/>
            <person name="Han B."/>
            <person name="Jiang C."/>
            <person name="Yin Y."/>
            <person name="Xia T."/>
            <person name="Zhang Z."/>
            <person name="Bennetzen J.L."/>
            <person name="Zhao S."/>
            <person name="Wan X."/>
        </authorList>
    </citation>
    <scope>NUCLEOTIDE SEQUENCE [LARGE SCALE GENOMIC DNA]</scope>
    <source>
        <strain evidence="12">cv. Shuchazao</strain>
        <tissue evidence="11">Leaf</tissue>
    </source>
</reference>
<sequence>MYRRIWRILPQVLSTERSIHQFAEGYSQVDMNLEYVWMMGILRENRNVIPGAVDTGVVLNGDKLVLRGLKFHGFHGVKPEERKLGQKFLVDVDAWTDLQEAGKSDLLSDTISYTEIYRIVREVVEGPPQNLLESLAQLIASTTLTKYPQISAVRIKVGKPHVAVHGLFKDMKVYVYDLPSKYNSLFASEVAIHRALVNSDVRTLDPWEADFFFGPVYVSCNFSTINGFPVIGHARSLISSVVQLIFSELPLLLPSSSPEERERKKERKKRKKQKIPQNDVVLGGYSVVRQKKGTEDPDSPQTNPLED</sequence>
<keyword evidence="12" id="KW-1185">Reference proteome</keyword>
<dbReference type="SUPFAM" id="SSF55620">
    <property type="entry name" value="Tetrahydrobiopterin biosynthesis enzymes-like"/>
    <property type="match status" value="1"/>
</dbReference>
<comment type="caution">
    <text evidence="11">The sequence shown here is derived from an EMBL/GenBank/DDBJ whole genome shotgun (WGS) entry which is preliminary data.</text>
</comment>
<feature type="domain" description="Dihydroneopterin aldolase/epimerase" evidence="10">
    <location>
        <begin position="64"/>
        <end position="177"/>
    </location>
</feature>
<dbReference type="NCBIfam" id="TIGR00526">
    <property type="entry name" value="folB_dom"/>
    <property type="match status" value="1"/>
</dbReference>
<dbReference type="CDD" id="cd00534">
    <property type="entry name" value="DHNA_DHNTPE"/>
    <property type="match status" value="1"/>
</dbReference>
<dbReference type="InterPro" id="IPR006157">
    <property type="entry name" value="FolB_dom"/>
</dbReference>
<dbReference type="STRING" id="542762.A0A4S4EEV0"/>